<comment type="caution">
    <text evidence="2">The sequence shown here is derived from an EMBL/GenBank/DDBJ whole genome shotgun (WGS) entry which is preliminary data.</text>
</comment>
<keyword evidence="1" id="KW-0732">Signal</keyword>
<dbReference type="InterPro" id="IPR002110">
    <property type="entry name" value="Ankyrin_rpt"/>
</dbReference>
<evidence type="ECO:0000256" key="1">
    <source>
        <dbReference type="SAM" id="SignalP"/>
    </source>
</evidence>
<dbReference type="Proteomes" id="UP000193411">
    <property type="component" value="Unassembled WGS sequence"/>
</dbReference>
<name>A0A1Y2HJS5_9FUNG</name>
<feature type="signal peptide" evidence="1">
    <location>
        <begin position="1"/>
        <end position="20"/>
    </location>
</feature>
<dbReference type="SUPFAM" id="SSF140860">
    <property type="entry name" value="Pseudo ankyrin repeat-like"/>
    <property type="match status" value="2"/>
</dbReference>
<dbReference type="Pfam" id="PF13637">
    <property type="entry name" value="Ank_4"/>
    <property type="match status" value="1"/>
</dbReference>
<accession>A0A1Y2HJS5</accession>
<feature type="chain" id="PRO_5013050689" description="Ankyrin repeat-containing domain protein" evidence="1">
    <location>
        <begin position="21"/>
        <end position="645"/>
    </location>
</feature>
<dbReference type="InterPro" id="IPR036770">
    <property type="entry name" value="Ankyrin_rpt-contain_sf"/>
</dbReference>
<evidence type="ECO:0000313" key="3">
    <source>
        <dbReference type="Proteomes" id="UP000193411"/>
    </source>
</evidence>
<organism evidence="2 3">
    <name type="scientific">Catenaria anguillulae PL171</name>
    <dbReference type="NCBI Taxonomy" id="765915"/>
    <lineage>
        <taxon>Eukaryota</taxon>
        <taxon>Fungi</taxon>
        <taxon>Fungi incertae sedis</taxon>
        <taxon>Blastocladiomycota</taxon>
        <taxon>Blastocladiomycetes</taxon>
        <taxon>Blastocladiales</taxon>
        <taxon>Catenariaceae</taxon>
        <taxon>Catenaria</taxon>
    </lineage>
</organism>
<keyword evidence="3" id="KW-1185">Reference proteome</keyword>
<proteinExistence type="predicted"/>
<reference evidence="2 3" key="1">
    <citation type="submission" date="2016-07" db="EMBL/GenBank/DDBJ databases">
        <title>Pervasive Adenine N6-methylation of Active Genes in Fungi.</title>
        <authorList>
            <consortium name="DOE Joint Genome Institute"/>
            <person name="Mondo S.J."/>
            <person name="Dannebaum R.O."/>
            <person name="Kuo R.C."/>
            <person name="Labutti K."/>
            <person name="Haridas S."/>
            <person name="Kuo A."/>
            <person name="Salamov A."/>
            <person name="Ahrendt S.R."/>
            <person name="Lipzen A."/>
            <person name="Sullivan W."/>
            <person name="Andreopoulos W.B."/>
            <person name="Clum A."/>
            <person name="Lindquist E."/>
            <person name="Daum C."/>
            <person name="Ramamoorthy G.K."/>
            <person name="Gryganskyi A."/>
            <person name="Culley D."/>
            <person name="Magnuson J.K."/>
            <person name="James T.Y."/>
            <person name="O'Malley M.A."/>
            <person name="Stajich J.E."/>
            <person name="Spatafora J.W."/>
            <person name="Visel A."/>
            <person name="Grigoriev I.V."/>
        </authorList>
    </citation>
    <scope>NUCLEOTIDE SEQUENCE [LARGE SCALE GENOMIC DNA]</scope>
    <source>
        <strain evidence="2 3">PL171</strain>
    </source>
</reference>
<evidence type="ECO:0000313" key="2">
    <source>
        <dbReference type="EMBL" id="ORZ33342.1"/>
    </source>
</evidence>
<dbReference type="EMBL" id="MCFL01000036">
    <property type="protein sequence ID" value="ORZ33342.1"/>
    <property type="molecule type" value="Genomic_DNA"/>
</dbReference>
<dbReference type="Gene3D" id="1.25.40.20">
    <property type="entry name" value="Ankyrin repeat-containing domain"/>
    <property type="match status" value="1"/>
</dbReference>
<dbReference type="PANTHER" id="PTHR46586">
    <property type="entry name" value="ANKYRIN REPEAT-CONTAINING PROTEIN"/>
    <property type="match status" value="1"/>
</dbReference>
<evidence type="ECO:0008006" key="4">
    <source>
        <dbReference type="Google" id="ProtNLM"/>
    </source>
</evidence>
<sequence>MHQFIASASTALAVAAVVKCVLPSSPSPAPANNNSNKAPVPILPLELVDPLLAMAIRLCTSKNAEAAGSSLHVKQVLNVISRSSSPSSLTLQAALLHGLPWFTVGHATGTRRRVIDRGSSDDGRDSSSTAVRVSLLNAHARPYARAAASSARLIPMSFRPSDLILPATSTLADQLAVCDWWTQHLPLPTMGHLAPLVLVSPHAKHLTRYLLSAHATLGTQFADTDMDATLTLLASLKCADLCAWYRHEYTGPLKSLASATSVLYPGDSAALVLAHELATPPRVASHAILDACALGNVQALTHYVSLGCILEPSTRAMDVASDAGHVEVLKWWVKQGLDIKYSDEAVDFASKNGHVDVLAWWWARRGEWPMEYTNASVDLASSHGQINVLQWWKDKHPKYSEAAVHGAAMAGHLRVLAWWADESSFGLPIKVDPRSLAALLSGKRDGSGVHVLEWWEQRSGLPSLVEAVDVRILETCATRRAVDYWMSKLNLVGLGFGGLGSKWVRQWVWPKVTFTLPATVDQSMIDWWADESGLAFVPSTDLITDLCVQGDLSALKWWSQRGPLPALRGQDAFKVMHAGRVDVLAWFAAHGGEIVVQDLDPRVVDWVVTRYYGGKARMSTQWDGMVEAVDAYGMSGKDQGVRLVG</sequence>
<dbReference type="PANTHER" id="PTHR46586:SF3">
    <property type="entry name" value="ANKYRIN REPEAT-CONTAINING PROTEIN"/>
    <property type="match status" value="1"/>
</dbReference>
<dbReference type="InterPro" id="IPR052050">
    <property type="entry name" value="SecEffector_AnkRepeat"/>
</dbReference>
<gene>
    <name evidence="2" type="ORF">BCR44DRAFT_1438285</name>
</gene>
<protein>
    <recommendedName>
        <fullName evidence="4">Ankyrin repeat-containing domain protein</fullName>
    </recommendedName>
</protein>
<dbReference type="AlphaFoldDB" id="A0A1Y2HJS5"/>
<dbReference type="OrthoDB" id="60283at2759"/>